<dbReference type="SMART" id="SM00054">
    <property type="entry name" value="EFh"/>
    <property type="match status" value="4"/>
</dbReference>
<comment type="caution">
    <text evidence="4">The sequence shown here is derived from an EMBL/GenBank/DDBJ whole genome shotgun (WGS) entry which is preliminary data.</text>
</comment>
<feature type="domain" description="EF-hand" evidence="3">
    <location>
        <begin position="147"/>
        <end position="182"/>
    </location>
</feature>
<dbReference type="PROSITE" id="PS50222">
    <property type="entry name" value="EF_HAND_2"/>
    <property type="match status" value="4"/>
</dbReference>
<proteinExistence type="predicted"/>
<dbReference type="Proteomes" id="UP000054632">
    <property type="component" value="Unassembled WGS sequence"/>
</dbReference>
<evidence type="ECO:0000259" key="3">
    <source>
        <dbReference type="PROSITE" id="PS50222"/>
    </source>
</evidence>
<evidence type="ECO:0000256" key="1">
    <source>
        <dbReference type="ARBA" id="ARBA00022737"/>
    </source>
</evidence>
<organism evidence="4 5">
    <name type="scientific">Trichinella pseudospiralis</name>
    <name type="common">Parasitic roundworm</name>
    <dbReference type="NCBI Taxonomy" id="6337"/>
    <lineage>
        <taxon>Eukaryota</taxon>
        <taxon>Metazoa</taxon>
        <taxon>Ecdysozoa</taxon>
        <taxon>Nematoda</taxon>
        <taxon>Enoplea</taxon>
        <taxon>Dorylaimia</taxon>
        <taxon>Trichinellida</taxon>
        <taxon>Trichinellidae</taxon>
        <taxon>Trichinella</taxon>
    </lineage>
</organism>
<dbReference type="SUPFAM" id="SSF47473">
    <property type="entry name" value="EF-hand"/>
    <property type="match status" value="1"/>
</dbReference>
<evidence type="ECO:0000313" key="5">
    <source>
        <dbReference type="Proteomes" id="UP000054632"/>
    </source>
</evidence>
<dbReference type="InterPro" id="IPR002048">
    <property type="entry name" value="EF_hand_dom"/>
</dbReference>
<dbReference type="FunFam" id="1.10.238.10:FF:000001">
    <property type="entry name" value="Calmodulin 1"/>
    <property type="match status" value="1"/>
</dbReference>
<evidence type="ECO:0000313" key="4">
    <source>
        <dbReference type="EMBL" id="KRY68823.1"/>
    </source>
</evidence>
<dbReference type="CDD" id="cd00051">
    <property type="entry name" value="EFh"/>
    <property type="match status" value="2"/>
</dbReference>
<name>A0A0V1E4Q9_TRIPS</name>
<feature type="domain" description="EF-hand" evidence="3">
    <location>
        <begin position="111"/>
        <end position="146"/>
    </location>
</feature>
<dbReference type="Pfam" id="PF13499">
    <property type="entry name" value="EF-hand_7"/>
    <property type="match status" value="2"/>
</dbReference>
<dbReference type="Gene3D" id="1.10.238.10">
    <property type="entry name" value="EF-hand"/>
    <property type="match status" value="2"/>
</dbReference>
<feature type="domain" description="EF-hand" evidence="3">
    <location>
        <begin position="220"/>
        <end position="255"/>
    </location>
</feature>
<sequence>MLSLAAKLSDLSGQEKFHQISKFHLSTQLEIFPEESEQSEKLKAIRRISESRLRLGKVFRRCGMFLFKPITNGTSNASKQSPPATTSNDLVSTSYDAEHVNSNAPFRNIEELVEQYRVAFEMFDQNRDGSITANEMYAVMSSLGLNPTTEEVSGMIVQADADGNGVIDFSEFVCFLTDRHIPINEEQELSLIFQVFDQNGDGFISPQELKTAMQKLGEDVSTKEINLMISAADCNGDGLINYDEFKRITSLQKNRISFGCQ</sequence>
<protein>
    <submittedName>
        <fullName evidence="4">Calmodulin-like protein 3</fullName>
    </submittedName>
</protein>
<feature type="domain" description="EF-hand" evidence="3">
    <location>
        <begin position="184"/>
        <end position="219"/>
    </location>
</feature>
<reference evidence="4 5" key="1">
    <citation type="submission" date="2015-01" db="EMBL/GenBank/DDBJ databases">
        <title>Evolution of Trichinella species and genotypes.</title>
        <authorList>
            <person name="Korhonen P.K."/>
            <person name="Edoardo P."/>
            <person name="Giuseppe L.R."/>
            <person name="Gasser R.B."/>
        </authorList>
    </citation>
    <scope>NUCLEOTIDE SEQUENCE [LARGE SCALE GENOMIC DNA]</scope>
    <source>
        <strain evidence="4">ISS13</strain>
    </source>
</reference>
<dbReference type="EMBL" id="JYDR01000103">
    <property type="protein sequence ID" value="KRY68823.1"/>
    <property type="molecule type" value="Genomic_DNA"/>
</dbReference>
<dbReference type="AlphaFoldDB" id="A0A0V1E4Q9"/>
<dbReference type="PANTHER" id="PTHR23050">
    <property type="entry name" value="CALCIUM BINDING PROTEIN"/>
    <property type="match status" value="1"/>
</dbReference>
<evidence type="ECO:0000256" key="2">
    <source>
        <dbReference type="ARBA" id="ARBA00022837"/>
    </source>
</evidence>
<dbReference type="GO" id="GO:0005509">
    <property type="term" value="F:calcium ion binding"/>
    <property type="evidence" value="ECO:0007669"/>
    <property type="project" value="InterPro"/>
</dbReference>
<accession>A0A0V1E4Q9</accession>
<keyword evidence="1" id="KW-0677">Repeat</keyword>
<dbReference type="InterPro" id="IPR018247">
    <property type="entry name" value="EF_Hand_1_Ca_BS"/>
</dbReference>
<dbReference type="InterPro" id="IPR050145">
    <property type="entry name" value="Centrin_CML-like"/>
</dbReference>
<dbReference type="PROSITE" id="PS00018">
    <property type="entry name" value="EF_HAND_1"/>
    <property type="match status" value="4"/>
</dbReference>
<dbReference type="InterPro" id="IPR011992">
    <property type="entry name" value="EF-hand-dom_pair"/>
</dbReference>
<keyword evidence="2" id="KW-0106">Calcium</keyword>
<gene>
    <name evidence="4" type="primary">Calml3</name>
    <name evidence="4" type="ORF">T4A_9060</name>
</gene>